<comment type="function">
    <text evidence="16">Acts in a DNA repair pathway for removal of UV-induced DNA damage that is distinct from classical nucleotide excision repair and in repair of ionizing radiation damage. Functions in homologous recombination repair of DNA double strand breaks and in recovery of stalled replication forks.</text>
</comment>
<evidence type="ECO:0000256" key="16">
    <source>
        <dbReference type="RuleBase" id="RU368018"/>
    </source>
</evidence>
<comment type="caution">
    <text evidence="19">The sequence shown here is derived from an EMBL/GenBank/DDBJ whole genome shotgun (WGS) entry which is preliminary data.</text>
</comment>
<dbReference type="InterPro" id="IPR014857">
    <property type="entry name" value="Nse1_RING_C4HC3-type"/>
</dbReference>
<keyword evidence="10 16" id="KW-0833">Ubl conjugation pathway</keyword>
<feature type="compositionally biased region" description="Basic residues" evidence="17">
    <location>
        <begin position="328"/>
        <end position="337"/>
    </location>
</feature>
<keyword evidence="14 16" id="KW-0539">Nucleus</keyword>
<sequence>MPSADDVPRLFLQSILSRRVVSVDLAKVLWKKSVEAVRASDEDLNVPWANDQDSWDNFLTKVNTSINPLDLEFARLHDEVTGREMFALVNRNGDEVAQIATDYSPLETAYFKSLIEQIMLAPNHSYSLSSLAALREVNGLKSSMTKTQAENVLSSFVAKGWLYKSKRGRYSLSIRTILELQPYLKSTYADEMLDCTICLEFVTRGIKCYTNNCGTQLHDHCFEAYRKTKTKCPTCDQDWAKDTNAKKLIPIGEKAAGADDGRRRTRRKSTVDDSDEEEAPEESQAVETDGESQPTQTQRRRSTRKSTTQSEEPMNIDDDDEEEEAPLPKKKGGRRRG</sequence>
<comment type="catalytic activity">
    <reaction evidence="1 16">
        <text>S-ubiquitinyl-[E2 ubiquitin-conjugating enzyme]-L-cysteine + [acceptor protein]-L-lysine = [E2 ubiquitin-conjugating enzyme]-L-cysteine + N(6)-ubiquitinyl-[acceptor protein]-L-lysine.</text>
        <dbReference type="EC" id="2.3.2.27"/>
    </reaction>
</comment>
<dbReference type="GO" id="GO:0005634">
    <property type="term" value="C:nucleus"/>
    <property type="evidence" value="ECO:0007669"/>
    <property type="project" value="UniProtKB-SubCell"/>
</dbReference>
<evidence type="ECO:0000256" key="8">
    <source>
        <dbReference type="ARBA" id="ARBA00022763"/>
    </source>
</evidence>
<feature type="domain" description="RING-type" evidence="18">
    <location>
        <begin position="195"/>
        <end position="236"/>
    </location>
</feature>
<evidence type="ECO:0000256" key="9">
    <source>
        <dbReference type="ARBA" id="ARBA00022771"/>
    </source>
</evidence>
<dbReference type="Proteomes" id="UP000298327">
    <property type="component" value="Unassembled WGS sequence"/>
</dbReference>
<keyword evidence="11 16" id="KW-0862">Zinc</keyword>
<evidence type="ECO:0000313" key="19">
    <source>
        <dbReference type="EMBL" id="TFY70411.1"/>
    </source>
</evidence>
<keyword evidence="20" id="KW-1185">Reference proteome</keyword>
<dbReference type="Gene3D" id="1.10.10.10">
    <property type="entry name" value="Winged helix-like DNA-binding domain superfamily/Winged helix DNA-binding domain"/>
    <property type="match status" value="1"/>
</dbReference>
<evidence type="ECO:0000256" key="2">
    <source>
        <dbReference type="ARBA" id="ARBA00004123"/>
    </source>
</evidence>
<keyword evidence="8 16" id="KW-0227">DNA damage</keyword>
<keyword evidence="13 16" id="KW-0234">DNA repair</keyword>
<name>A0A4Y9Z9E2_9AGAM</name>
<dbReference type="InterPro" id="IPR001841">
    <property type="entry name" value="Znf_RING"/>
</dbReference>
<keyword evidence="6 16" id="KW-0808">Transferase</keyword>
<feature type="compositionally biased region" description="Acidic residues" evidence="17">
    <location>
        <begin position="314"/>
        <end position="325"/>
    </location>
</feature>
<dbReference type="EC" id="2.3.2.27" evidence="4 16"/>
<feature type="compositionally biased region" description="Low complexity" evidence="17">
    <location>
        <begin position="282"/>
        <end position="297"/>
    </location>
</feature>
<keyword evidence="7 16" id="KW-0479">Metal-binding</keyword>
<dbReference type="SUPFAM" id="SSF57850">
    <property type="entry name" value="RING/U-box"/>
    <property type="match status" value="1"/>
</dbReference>
<accession>A0A4Y9Z9E2</accession>
<dbReference type="GO" id="GO:0061630">
    <property type="term" value="F:ubiquitin protein ligase activity"/>
    <property type="evidence" value="ECO:0007669"/>
    <property type="project" value="UniProtKB-EC"/>
</dbReference>
<evidence type="ECO:0000256" key="15">
    <source>
        <dbReference type="PROSITE-ProRule" id="PRU00175"/>
    </source>
</evidence>
<evidence type="ECO:0000259" key="18">
    <source>
        <dbReference type="PROSITE" id="PS50089"/>
    </source>
</evidence>
<evidence type="ECO:0000256" key="12">
    <source>
        <dbReference type="ARBA" id="ARBA00023172"/>
    </source>
</evidence>
<protein>
    <recommendedName>
        <fullName evidence="5 16">Non-structural maintenance of chromosomes element 1 homolog</fullName>
        <ecNumber evidence="4 16">2.3.2.27</ecNumber>
    </recommendedName>
</protein>
<evidence type="ECO:0000256" key="7">
    <source>
        <dbReference type="ARBA" id="ARBA00022723"/>
    </source>
</evidence>
<evidence type="ECO:0000256" key="3">
    <source>
        <dbReference type="ARBA" id="ARBA00010258"/>
    </source>
</evidence>
<gene>
    <name evidence="19" type="ORF">EVG20_g2601</name>
</gene>
<dbReference type="FunFam" id="1.10.10.10:FF:000270">
    <property type="entry name" value="Non-structural maintenance of chromosomes element 1 homolog"/>
    <property type="match status" value="1"/>
</dbReference>
<evidence type="ECO:0000256" key="14">
    <source>
        <dbReference type="ARBA" id="ARBA00023242"/>
    </source>
</evidence>
<feature type="region of interest" description="Disordered" evidence="17">
    <location>
        <begin position="250"/>
        <end position="337"/>
    </location>
</feature>
<comment type="subunit">
    <text evidence="16">Component of the Smc5-Smc6 complex.</text>
</comment>
<dbReference type="Pfam" id="PF08746">
    <property type="entry name" value="zf-RING-like"/>
    <property type="match status" value="1"/>
</dbReference>
<reference evidence="19 20" key="1">
    <citation type="submission" date="2019-02" db="EMBL/GenBank/DDBJ databases">
        <title>Genome sequencing of the rare red list fungi Dentipellis fragilis.</title>
        <authorList>
            <person name="Buettner E."/>
            <person name="Kellner H."/>
        </authorList>
    </citation>
    <scope>NUCLEOTIDE SEQUENCE [LARGE SCALE GENOMIC DNA]</scope>
    <source>
        <strain evidence="19 20">DSM 105465</strain>
    </source>
</reference>
<evidence type="ECO:0000256" key="1">
    <source>
        <dbReference type="ARBA" id="ARBA00000900"/>
    </source>
</evidence>
<dbReference type="GO" id="GO:0030915">
    <property type="term" value="C:Smc5-Smc6 complex"/>
    <property type="evidence" value="ECO:0007669"/>
    <property type="project" value="UniProtKB-UniRule"/>
</dbReference>
<keyword evidence="12 16" id="KW-0233">DNA recombination</keyword>
<dbReference type="GO" id="GO:0008270">
    <property type="term" value="F:zinc ion binding"/>
    <property type="evidence" value="ECO:0007669"/>
    <property type="project" value="UniProtKB-KW"/>
</dbReference>
<evidence type="ECO:0000256" key="5">
    <source>
        <dbReference type="ARBA" id="ARBA00019422"/>
    </source>
</evidence>
<comment type="similarity">
    <text evidence="3 16">Belongs to the NSE1 family.</text>
</comment>
<dbReference type="AlphaFoldDB" id="A0A4Y9Z9E2"/>
<dbReference type="InterPro" id="IPR011513">
    <property type="entry name" value="Nse1"/>
</dbReference>
<dbReference type="PANTHER" id="PTHR20973:SF0">
    <property type="entry name" value="NON-STRUCTURAL MAINTENANCE OF CHROMOSOMES ELEMENT 1 HOMOLOG"/>
    <property type="match status" value="1"/>
</dbReference>
<evidence type="ECO:0000256" key="13">
    <source>
        <dbReference type="ARBA" id="ARBA00023204"/>
    </source>
</evidence>
<dbReference type="Pfam" id="PF07574">
    <property type="entry name" value="SMC_Nse1"/>
    <property type="match status" value="1"/>
</dbReference>
<evidence type="ECO:0000313" key="20">
    <source>
        <dbReference type="Proteomes" id="UP000298327"/>
    </source>
</evidence>
<keyword evidence="9 15" id="KW-0863">Zinc-finger</keyword>
<proteinExistence type="inferred from homology"/>
<dbReference type="OrthoDB" id="185455at2759"/>
<evidence type="ECO:0000256" key="10">
    <source>
        <dbReference type="ARBA" id="ARBA00022786"/>
    </source>
</evidence>
<evidence type="ECO:0000256" key="17">
    <source>
        <dbReference type="SAM" id="MobiDB-lite"/>
    </source>
</evidence>
<dbReference type="PANTHER" id="PTHR20973">
    <property type="entry name" value="NON-SMC ELEMENT 1-RELATED"/>
    <property type="match status" value="1"/>
</dbReference>
<dbReference type="STRING" id="205917.A0A4Y9Z9E2"/>
<feature type="compositionally biased region" description="Acidic residues" evidence="17">
    <location>
        <begin position="272"/>
        <end position="281"/>
    </location>
</feature>
<evidence type="ECO:0000256" key="11">
    <source>
        <dbReference type="ARBA" id="ARBA00022833"/>
    </source>
</evidence>
<dbReference type="InterPro" id="IPR013083">
    <property type="entry name" value="Znf_RING/FYVE/PHD"/>
</dbReference>
<organism evidence="19 20">
    <name type="scientific">Dentipellis fragilis</name>
    <dbReference type="NCBI Taxonomy" id="205917"/>
    <lineage>
        <taxon>Eukaryota</taxon>
        <taxon>Fungi</taxon>
        <taxon>Dikarya</taxon>
        <taxon>Basidiomycota</taxon>
        <taxon>Agaricomycotina</taxon>
        <taxon>Agaricomycetes</taxon>
        <taxon>Russulales</taxon>
        <taxon>Hericiaceae</taxon>
        <taxon>Dentipellis</taxon>
    </lineage>
</organism>
<evidence type="ECO:0000256" key="6">
    <source>
        <dbReference type="ARBA" id="ARBA00022679"/>
    </source>
</evidence>
<comment type="subcellular location">
    <subcellularLocation>
        <location evidence="2 16">Nucleus</location>
    </subcellularLocation>
</comment>
<dbReference type="Gene3D" id="3.90.1150.220">
    <property type="match status" value="1"/>
</dbReference>
<dbReference type="PROSITE" id="PS50089">
    <property type="entry name" value="ZF_RING_2"/>
    <property type="match status" value="1"/>
</dbReference>
<dbReference type="Gene3D" id="3.30.40.10">
    <property type="entry name" value="Zinc/RING finger domain, C3HC4 (zinc finger)"/>
    <property type="match status" value="1"/>
</dbReference>
<dbReference type="GO" id="GO:0000724">
    <property type="term" value="P:double-strand break repair via homologous recombination"/>
    <property type="evidence" value="ECO:0007669"/>
    <property type="project" value="TreeGrafter"/>
</dbReference>
<dbReference type="EMBL" id="SEOQ01000103">
    <property type="protein sequence ID" value="TFY70411.1"/>
    <property type="molecule type" value="Genomic_DNA"/>
</dbReference>
<dbReference type="InterPro" id="IPR036388">
    <property type="entry name" value="WH-like_DNA-bd_sf"/>
</dbReference>
<evidence type="ECO:0000256" key="4">
    <source>
        <dbReference type="ARBA" id="ARBA00012483"/>
    </source>
</evidence>